<dbReference type="SUPFAM" id="SSF52374">
    <property type="entry name" value="Nucleotidylyl transferase"/>
    <property type="match status" value="1"/>
</dbReference>
<evidence type="ECO:0000313" key="4">
    <source>
        <dbReference type="EMBL" id="SNR52074.1"/>
    </source>
</evidence>
<dbReference type="GO" id="GO:0016779">
    <property type="term" value="F:nucleotidyltransferase activity"/>
    <property type="evidence" value="ECO:0007669"/>
    <property type="project" value="UniProtKB-KW"/>
</dbReference>
<evidence type="ECO:0000256" key="2">
    <source>
        <dbReference type="ARBA" id="ARBA00022695"/>
    </source>
</evidence>
<dbReference type="Gene3D" id="3.40.50.620">
    <property type="entry name" value="HUPs"/>
    <property type="match status" value="1"/>
</dbReference>
<reference evidence="4 5" key="1">
    <citation type="submission" date="2017-06" db="EMBL/GenBank/DDBJ databases">
        <authorList>
            <person name="Kim H.J."/>
            <person name="Triplett B.A."/>
        </authorList>
    </citation>
    <scope>NUCLEOTIDE SEQUENCE [LARGE SCALE GENOMIC DNA]</scope>
    <source>
        <strain evidence="4 5">DSM 45207</strain>
    </source>
</reference>
<feature type="domain" description="Cytidyltransferase-like" evidence="3">
    <location>
        <begin position="6"/>
        <end position="132"/>
    </location>
</feature>
<dbReference type="NCBIfam" id="TIGR00125">
    <property type="entry name" value="cyt_tran_rel"/>
    <property type="match status" value="1"/>
</dbReference>
<keyword evidence="2 4" id="KW-0548">Nucleotidyltransferase</keyword>
<dbReference type="InterPro" id="IPR050385">
    <property type="entry name" value="Archaeal_FAD_synthase"/>
</dbReference>
<evidence type="ECO:0000259" key="3">
    <source>
        <dbReference type="Pfam" id="PF01467"/>
    </source>
</evidence>
<dbReference type="AlphaFoldDB" id="A0A238X0Q3"/>
<dbReference type="EMBL" id="FZNW01000008">
    <property type="protein sequence ID" value="SNR52074.1"/>
    <property type="molecule type" value="Genomic_DNA"/>
</dbReference>
<dbReference type="OrthoDB" id="9802794at2"/>
<organism evidence="4 5">
    <name type="scientific">Haloechinothrix alba</name>
    <dbReference type="NCBI Taxonomy" id="664784"/>
    <lineage>
        <taxon>Bacteria</taxon>
        <taxon>Bacillati</taxon>
        <taxon>Actinomycetota</taxon>
        <taxon>Actinomycetes</taxon>
        <taxon>Pseudonocardiales</taxon>
        <taxon>Pseudonocardiaceae</taxon>
        <taxon>Haloechinothrix</taxon>
    </lineage>
</organism>
<sequence length="149" mass="16763">MSIIGYAPGAYDLFHIGHLNLLRHASEHCDHLVAGVVTDDVLEAAKAQRPVIPLQERIEIVRNIRYVDEAVADPYVDKFESWRRYRFDVLFKGDDWRGTPAGLRLEGLLSEVGARVVYFPYTVHTSSSALRRFITMSGSHSGPHRETGG</sequence>
<keyword evidence="1 4" id="KW-0808">Transferase</keyword>
<dbReference type="Pfam" id="PF01467">
    <property type="entry name" value="CTP_transf_like"/>
    <property type="match status" value="1"/>
</dbReference>
<dbReference type="PANTHER" id="PTHR43793:SF1">
    <property type="entry name" value="FAD SYNTHASE"/>
    <property type="match status" value="1"/>
</dbReference>
<gene>
    <name evidence="4" type="ORF">SAMN06265360_108123</name>
</gene>
<dbReference type="RefSeq" id="WP_089301177.1">
    <property type="nucleotide sequence ID" value="NZ_FZNW01000008.1"/>
</dbReference>
<name>A0A238X0Q3_9PSEU</name>
<dbReference type="PANTHER" id="PTHR43793">
    <property type="entry name" value="FAD SYNTHASE"/>
    <property type="match status" value="1"/>
</dbReference>
<proteinExistence type="predicted"/>
<protein>
    <submittedName>
        <fullName evidence="4">Glycerol-3-phosphate cytidylyltransferase</fullName>
    </submittedName>
</protein>
<dbReference type="InterPro" id="IPR004821">
    <property type="entry name" value="Cyt_trans-like"/>
</dbReference>
<evidence type="ECO:0000256" key="1">
    <source>
        <dbReference type="ARBA" id="ARBA00022679"/>
    </source>
</evidence>
<dbReference type="Proteomes" id="UP000198348">
    <property type="component" value="Unassembled WGS sequence"/>
</dbReference>
<keyword evidence="5" id="KW-1185">Reference proteome</keyword>
<dbReference type="InterPro" id="IPR014729">
    <property type="entry name" value="Rossmann-like_a/b/a_fold"/>
</dbReference>
<accession>A0A238X0Q3</accession>
<evidence type="ECO:0000313" key="5">
    <source>
        <dbReference type="Proteomes" id="UP000198348"/>
    </source>
</evidence>